<dbReference type="PANTHER" id="PTHR16201:SF37">
    <property type="entry name" value="PQ-LOOP REPEAT-CONTAINING PROTEIN"/>
    <property type="match status" value="1"/>
</dbReference>
<comment type="caution">
    <text evidence="7">The sequence shown here is derived from an EMBL/GenBank/DDBJ whole genome shotgun (WGS) entry which is preliminary data.</text>
</comment>
<feature type="region of interest" description="Disordered" evidence="5">
    <location>
        <begin position="312"/>
        <end position="348"/>
    </location>
</feature>
<evidence type="ECO:0000313" key="7">
    <source>
        <dbReference type="EMBL" id="KAJ2894020.1"/>
    </source>
</evidence>
<sequence length="348" mass="38862">MAPQTDIPVIIGTSKKTTPALDKPHVVGKIANIIVSRYSVREPFDSAYIPKANGPLPMNGRLWCVQLVPQIWRNWRTKTTEGLPGVMMFLWAVSGLPFGVYAVAQNFNIPIQVQPQIFMALTLISWAQTLIYDGQWKTWKATTLALSIAATFAGAEAALIVTLTPIYRAGNEAPMLVVGIVSSILLAVGLLPPYGEMWKRHGRVKGISFIFLGMDWFGAFFSLMALVAQNTFDIMGGVLYILCCLLEVGIFASQLIWLFRTRGIRREAKERGMNFDDLIDDYETRGLEFKWRDRKRGVRESVWWCLRLAGRGARDERKPGHHEPSTGCDSEDVEKSTGIGTPRPNGQS</sequence>
<keyword evidence="3 6" id="KW-1133">Transmembrane helix</keyword>
<evidence type="ECO:0008006" key="9">
    <source>
        <dbReference type="Google" id="ProtNLM"/>
    </source>
</evidence>
<protein>
    <recommendedName>
        <fullName evidence="9">PQ loop repeat protein</fullName>
    </recommendedName>
</protein>
<gene>
    <name evidence="7" type="ORF">MKZ38_008022</name>
</gene>
<proteinExistence type="predicted"/>
<evidence type="ECO:0000256" key="6">
    <source>
        <dbReference type="SAM" id="Phobius"/>
    </source>
</evidence>
<dbReference type="PANTHER" id="PTHR16201">
    <property type="entry name" value="SEVEN TRANSMEMBRANE PROTEIN 1-RELATED"/>
    <property type="match status" value="1"/>
</dbReference>
<feature type="compositionally biased region" description="Basic and acidic residues" evidence="5">
    <location>
        <begin position="312"/>
        <end position="324"/>
    </location>
</feature>
<evidence type="ECO:0000313" key="8">
    <source>
        <dbReference type="Proteomes" id="UP001201980"/>
    </source>
</evidence>
<feature type="transmembrane region" description="Helical" evidence="6">
    <location>
        <begin position="83"/>
        <end position="104"/>
    </location>
</feature>
<evidence type="ECO:0000256" key="1">
    <source>
        <dbReference type="ARBA" id="ARBA00004141"/>
    </source>
</evidence>
<feature type="transmembrane region" description="Helical" evidence="6">
    <location>
        <begin position="173"/>
        <end position="194"/>
    </location>
</feature>
<evidence type="ECO:0000256" key="4">
    <source>
        <dbReference type="ARBA" id="ARBA00023136"/>
    </source>
</evidence>
<dbReference type="EMBL" id="JAKWBI020000540">
    <property type="protein sequence ID" value="KAJ2894020.1"/>
    <property type="molecule type" value="Genomic_DNA"/>
</dbReference>
<dbReference type="GO" id="GO:0016020">
    <property type="term" value="C:membrane"/>
    <property type="evidence" value="ECO:0007669"/>
    <property type="project" value="UniProtKB-SubCell"/>
</dbReference>
<accession>A0AAD5RHG1</accession>
<keyword evidence="2 6" id="KW-0812">Transmembrane</keyword>
<dbReference type="SMART" id="SM00679">
    <property type="entry name" value="CTNS"/>
    <property type="match status" value="2"/>
</dbReference>
<organism evidence="7 8">
    <name type="scientific">Zalerion maritima</name>
    <dbReference type="NCBI Taxonomy" id="339359"/>
    <lineage>
        <taxon>Eukaryota</taxon>
        <taxon>Fungi</taxon>
        <taxon>Dikarya</taxon>
        <taxon>Ascomycota</taxon>
        <taxon>Pezizomycotina</taxon>
        <taxon>Sordariomycetes</taxon>
        <taxon>Lulworthiomycetidae</taxon>
        <taxon>Lulworthiales</taxon>
        <taxon>Lulworthiaceae</taxon>
        <taxon>Zalerion</taxon>
    </lineage>
</organism>
<evidence type="ECO:0000256" key="2">
    <source>
        <dbReference type="ARBA" id="ARBA00022692"/>
    </source>
</evidence>
<feature type="transmembrane region" description="Helical" evidence="6">
    <location>
        <begin position="206"/>
        <end position="228"/>
    </location>
</feature>
<keyword evidence="4 6" id="KW-0472">Membrane</keyword>
<dbReference type="Pfam" id="PF04193">
    <property type="entry name" value="PQ-loop"/>
    <property type="match status" value="1"/>
</dbReference>
<evidence type="ECO:0000256" key="5">
    <source>
        <dbReference type="SAM" id="MobiDB-lite"/>
    </source>
</evidence>
<reference evidence="7" key="1">
    <citation type="submission" date="2022-07" db="EMBL/GenBank/DDBJ databases">
        <title>Draft genome sequence of Zalerion maritima ATCC 34329, a (micro)plastics degrading marine fungus.</title>
        <authorList>
            <person name="Paco A."/>
            <person name="Goncalves M.F.M."/>
            <person name="Rocha-Santos T.A.P."/>
            <person name="Alves A."/>
        </authorList>
    </citation>
    <scope>NUCLEOTIDE SEQUENCE</scope>
    <source>
        <strain evidence="7">ATCC 34329</strain>
    </source>
</reference>
<dbReference type="Gene3D" id="1.20.1280.290">
    <property type="match status" value="1"/>
</dbReference>
<name>A0AAD5RHG1_9PEZI</name>
<feature type="transmembrane region" description="Helical" evidence="6">
    <location>
        <begin position="144"/>
        <end position="167"/>
    </location>
</feature>
<feature type="transmembrane region" description="Helical" evidence="6">
    <location>
        <begin position="116"/>
        <end position="132"/>
    </location>
</feature>
<dbReference type="InterPro" id="IPR051415">
    <property type="entry name" value="LAAT-1"/>
</dbReference>
<dbReference type="InterPro" id="IPR006603">
    <property type="entry name" value="PQ-loop_rpt"/>
</dbReference>
<comment type="subcellular location">
    <subcellularLocation>
        <location evidence="1">Membrane</location>
        <topology evidence="1">Multi-pass membrane protein</topology>
    </subcellularLocation>
</comment>
<evidence type="ECO:0000256" key="3">
    <source>
        <dbReference type="ARBA" id="ARBA00022989"/>
    </source>
</evidence>
<dbReference type="Proteomes" id="UP001201980">
    <property type="component" value="Unassembled WGS sequence"/>
</dbReference>
<feature type="transmembrane region" description="Helical" evidence="6">
    <location>
        <begin position="234"/>
        <end position="259"/>
    </location>
</feature>
<dbReference type="AlphaFoldDB" id="A0AAD5RHG1"/>
<keyword evidence="8" id="KW-1185">Reference proteome</keyword>